<feature type="region of interest" description="Disordered" evidence="1">
    <location>
        <begin position="141"/>
        <end position="169"/>
    </location>
</feature>
<dbReference type="PANTHER" id="PTHR38116:SF9">
    <property type="entry name" value="BZIP DOMAIN-CONTAINING PROTEIN"/>
    <property type="match status" value="1"/>
</dbReference>
<reference evidence="2" key="1">
    <citation type="submission" date="2020-12" db="EMBL/GenBank/DDBJ databases">
        <title>Metabolic potential, ecology and presence of endohyphal bacteria is reflected in genomic diversity of Mucoromycotina.</title>
        <authorList>
            <person name="Muszewska A."/>
            <person name="Okrasinska A."/>
            <person name="Steczkiewicz K."/>
            <person name="Drgas O."/>
            <person name="Orlowska M."/>
            <person name="Perlinska-Lenart U."/>
            <person name="Aleksandrzak-Piekarczyk T."/>
            <person name="Szatraj K."/>
            <person name="Zielenkiewicz U."/>
            <person name="Pilsyk S."/>
            <person name="Malc E."/>
            <person name="Mieczkowski P."/>
            <person name="Kruszewska J.S."/>
            <person name="Biernat P."/>
            <person name="Pawlowska J."/>
        </authorList>
    </citation>
    <scope>NUCLEOTIDE SEQUENCE</scope>
    <source>
        <strain evidence="2">WA0000067209</strain>
    </source>
</reference>
<dbReference type="Proteomes" id="UP000654370">
    <property type="component" value="Unassembled WGS sequence"/>
</dbReference>
<name>A0A8H7PHT2_MORIS</name>
<evidence type="ECO:0000256" key="1">
    <source>
        <dbReference type="SAM" id="MobiDB-lite"/>
    </source>
</evidence>
<organism evidence="2 3">
    <name type="scientific">Mortierella isabellina</name>
    <name type="common">Filamentous fungus</name>
    <name type="synonym">Umbelopsis isabellina</name>
    <dbReference type="NCBI Taxonomy" id="91625"/>
    <lineage>
        <taxon>Eukaryota</taxon>
        <taxon>Fungi</taxon>
        <taxon>Fungi incertae sedis</taxon>
        <taxon>Mucoromycota</taxon>
        <taxon>Mucoromycotina</taxon>
        <taxon>Umbelopsidomycetes</taxon>
        <taxon>Umbelopsidales</taxon>
        <taxon>Umbelopsidaceae</taxon>
        <taxon>Umbelopsis</taxon>
    </lineage>
</organism>
<evidence type="ECO:0000313" key="3">
    <source>
        <dbReference type="Proteomes" id="UP000654370"/>
    </source>
</evidence>
<keyword evidence="3" id="KW-1185">Reference proteome</keyword>
<sequence length="406" mass="46023">MKAVQSKPVRFVLENESSRGAEPRPRGRKSLDTNPTGDRKARNRQNQRAYRQRQQQQLSESEKERDAYKNEVEMIKQRLIDKNGKLARMADLVFDMERLCVVQGVILPATIRNRLQLFKARAAADLDEQFADISESLRSIPESTQEASASDSSVITNTTSSPLSTIESPLNNLPDDALAKLAPVPDLNVSSMDMEMDSLSSDSSNEIGTKNHHWDSLPLTVHLPQPADLIQYTSARVPIPRHVASYYIQSHYLKRMLDPDGNYPPSTLDPTPLELALADKLKVHPRLRFMPCPRIRERLMMFQDVVDMKEVMSCIVHNAICWGSDPLVSKNWELPERLFRDFWFICDQAMVDHTNEWRAADGRGPIVWDSHGRHVKKDSGSSGKTHAKIIGLLDDEPVSNNHLLQS</sequence>
<proteinExistence type="predicted"/>
<gene>
    <name evidence="2" type="ORF">INT43_004278</name>
</gene>
<evidence type="ECO:0008006" key="4">
    <source>
        <dbReference type="Google" id="ProtNLM"/>
    </source>
</evidence>
<evidence type="ECO:0000313" key="2">
    <source>
        <dbReference type="EMBL" id="KAG2174257.1"/>
    </source>
</evidence>
<protein>
    <recommendedName>
        <fullName evidence="4">BZIP domain-containing protein</fullName>
    </recommendedName>
</protein>
<dbReference type="EMBL" id="JAEPQZ010000013">
    <property type="protein sequence ID" value="KAG2174257.1"/>
    <property type="molecule type" value="Genomic_DNA"/>
</dbReference>
<dbReference type="AlphaFoldDB" id="A0A8H7PHT2"/>
<feature type="compositionally biased region" description="Low complexity" evidence="1">
    <location>
        <begin position="44"/>
        <end position="57"/>
    </location>
</feature>
<dbReference type="PANTHER" id="PTHR38116">
    <property type="entry name" value="CHROMOSOME 7, WHOLE GENOME SHOTGUN SEQUENCE"/>
    <property type="match status" value="1"/>
</dbReference>
<dbReference type="Gene3D" id="1.20.5.170">
    <property type="match status" value="1"/>
</dbReference>
<feature type="compositionally biased region" description="Basic and acidic residues" evidence="1">
    <location>
        <begin position="16"/>
        <end position="31"/>
    </location>
</feature>
<comment type="caution">
    <text evidence="2">The sequence shown here is derived from an EMBL/GenBank/DDBJ whole genome shotgun (WGS) entry which is preliminary data.</text>
</comment>
<feature type="region of interest" description="Disordered" evidence="1">
    <location>
        <begin position="1"/>
        <end position="67"/>
    </location>
</feature>
<dbReference type="OrthoDB" id="2245989at2759"/>
<accession>A0A8H7PHT2</accession>